<comment type="caution">
    <text evidence="2">The sequence shown here is derived from an EMBL/GenBank/DDBJ whole genome shotgun (WGS) entry which is preliminary data.</text>
</comment>
<protein>
    <submittedName>
        <fullName evidence="2">Uncharacterized protein</fullName>
    </submittedName>
</protein>
<dbReference type="EMBL" id="QMDX01000014">
    <property type="protein sequence ID" value="TSD09333.1"/>
    <property type="molecule type" value="Genomic_DNA"/>
</dbReference>
<feature type="transmembrane region" description="Helical" evidence="1">
    <location>
        <begin position="72"/>
        <end position="93"/>
    </location>
</feature>
<dbReference type="AlphaFoldDB" id="A0A554MW45"/>
<dbReference type="Proteomes" id="UP000319894">
    <property type="component" value="Unassembled WGS sequence"/>
</dbReference>
<accession>A0A554MW45</accession>
<evidence type="ECO:0000256" key="1">
    <source>
        <dbReference type="SAM" id="Phobius"/>
    </source>
</evidence>
<feature type="transmembrane region" description="Helical" evidence="1">
    <location>
        <begin position="39"/>
        <end position="60"/>
    </location>
</feature>
<dbReference type="InParanoid" id="A0A554MW45"/>
<evidence type="ECO:0000313" key="3">
    <source>
        <dbReference type="Proteomes" id="UP000319894"/>
    </source>
</evidence>
<proteinExistence type="predicted"/>
<gene>
    <name evidence="2" type="ORF">DP107_16385</name>
</gene>
<dbReference type="Pfam" id="PF26119">
    <property type="entry name" value="DUF8036"/>
    <property type="match status" value="1"/>
</dbReference>
<feature type="transmembrane region" description="Helical" evidence="1">
    <location>
        <begin position="6"/>
        <end position="27"/>
    </location>
</feature>
<keyword evidence="1" id="KW-0472">Membrane</keyword>
<keyword evidence="1" id="KW-1133">Transmembrane helix</keyword>
<sequence>MELWLLAATGVSILNAVMLGTLTTVWVRNYRTFGTPMTAGLAAFGALLLAENLVAVYFYLSTRMLYSGDPVAQKTVVVLRTLELLAVGFLTYVTMQ</sequence>
<reference evidence="2 3" key="1">
    <citation type="submission" date="2018-06" db="EMBL/GenBank/DDBJ databases">
        <title>Natronomonas sp. F16-60 a new haloarchaeon isolated from a solar saltern of Isla Cristina, Huelva, Spain.</title>
        <authorList>
            <person name="Duran-Viseras A."/>
            <person name="Sanchez-Porro C."/>
            <person name="Ventosa A."/>
        </authorList>
    </citation>
    <scope>NUCLEOTIDE SEQUENCE [LARGE SCALE GENOMIC DNA]</scope>
    <source>
        <strain evidence="2 3">F16-60</strain>
    </source>
</reference>
<organism evidence="2 3">
    <name type="scientific">Haloglomus irregulare</name>
    <dbReference type="NCBI Taxonomy" id="2234134"/>
    <lineage>
        <taxon>Archaea</taxon>
        <taxon>Methanobacteriati</taxon>
        <taxon>Methanobacteriota</taxon>
        <taxon>Stenosarchaea group</taxon>
        <taxon>Halobacteria</taxon>
        <taxon>Halobacteriales</taxon>
        <taxon>Natronomonadaceae</taxon>
        <taxon>Haloglomus</taxon>
    </lineage>
</organism>
<dbReference type="InterPro" id="IPR058349">
    <property type="entry name" value="DUF8036"/>
</dbReference>
<name>A0A554MW45_9EURY</name>
<keyword evidence="3" id="KW-1185">Reference proteome</keyword>
<evidence type="ECO:0000313" key="2">
    <source>
        <dbReference type="EMBL" id="TSD09333.1"/>
    </source>
</evidence>
<keyword evidence="1" id="KW-0812">Transmembrane</keyword>